<dbReference type="EMBL" id="JABWDY010012453">
    <property type="protein sequence ID" value="KAF5199089.1"/>
    <property type="molecule type" value="Genomic_DNA"/>
</dbReference>
<keyword evidence="3" id="KW-1185">Reference proteome</keyword>
<dbReference type="PANTHER" id="PTHR31286">
    <property type="entry name" value="GLYCINE-RICH CELL WALL STRUCTURAL PROTEIN 1.8-LIKE"/>
    <property type="match status" value="1"/>
</dbReference>
<evidence type="ECO:0000313" key="3">
    <source>
        <dbReference type="Proteomes" id="UP000554482"/>
    </source>
</evidence>
<proteinExistence type="predicted"/>
<gene>
    <name evidence="2" type="ORF">FRX31_011323</name>
</gene>
<sequence>MDMIRVGNNRFLCKIHDEKALKEMKLKQPWQIMGCIVLIEAFSPPTNPHSVIFTRIPLWIRFPDLTLEHMSADSVTLIAANAGEVIDVQPQGRIPRYAEGYRAQVWANIHKPLLKGTYANTLQNGNIWVSILYNNLPPLNCKLCLHLGHTQHNCHTPPQPQPQIIPAEILQIGYEDNNQAENNYPNPNAWPHHQLRLHQQPMEVMMTQQQHPHNLNMNMVGPIQKLGIDLTSTGYEQAQEAQLEAHVVVSLLNQSLNQSPNVISNTSVPSVSPPPLQAHDEVFDEIRLKNSSIGISIREIGESNQISNNHLIHDLQPPIISSRRKGRPPGSRNRNPRSDWVRKGKWKIQNEEASIGKKRKIMDTIDTEQSMIPYYPDTMQHNIPITTQPIMQFAATSKPDPETIDMVLQLLLQPYIAHHFVAHGLLTRQFLEFLQPIQPPHPLHTTPAMVDPDFYNNNFQNSEYVNLAAEEEIIVTIDPSGGYETRQTTNVNQNESNYQHCNLLSPSSGAAHSESSTRLVFFY</sequence>
<dbReference type="InterPro" id="IPR040256">
    <property type="entry name" value="At4g02000-like"/>
</dbReference>
<feature type="region of interest" description="Disordered" evidence="1">
    <location>
        <begin position="308"/>
        <end position="342"/>
    </location>
</feature>
<dbReference type="AlphaFoldDB" id="A0A7J6WNY5"/>
<evidence type="ECO:0000313" key="2">
    <source>
        <dbReference type="EMBL" id="KAF5199089.1"/>
    </source>
</evidence>
<comment type="caution">
    <text evidence="2">The sequence shown here is derived from an EMBL/GenBank/DDBJ whole genome shotgun (WGS) entry which is preliminary data.</text>
</comment>
<protein>
    <recommendedName>
        <fullName evidence="4">DUF4283 domain-containing protein</fullName>
    </recommendedName>
</protein>
<accession>A0A7J6WNY5</accession>
<dbReference type="PANTHER" id="PTHR31286:SF167">
    <property type="entry name" value="OS09G0268800 PROTEIN"/>
    <property type="match status" value="1"/>
</dbReference>
<evidence type="ECO:0000256" key="1">
    <source>
        <dbReference type="SAM" id="MobiDB-lite"/>
    </source>
</evidence>
<evidence type="ECO:0008006" key="4">
    <source>
        <dbReference type="Google" id="ProtNLM"/>
    </source>
</evidence>
<dbReference type="Proteomes" id="UP000554482">
    <property type="component" value="Unassembled WGS sequence"/>
</dbReference>
<organism evidence="2 3">
    <name type="scientific">Thalictrum thalictroides</name>
    <name type="common">Rue-anemone</name>
    <name type="synonym">Anemone thalictroides</name>
    <dbReference type="NCBI Taxonomy" id="46969"/>
    <lineage>
        <taxon>Eukaryota</taxon>
        <taxon>Viridiplantae</taxon>
        <taxon>Streptophyta</taxon>
        <taxon>Embryophyta</taxon>
        <taxon>Tracheophyta</taxon>
        <taxon>Spermatophyta</taxon>
        <taxon>Magnoliopsida</taxon>
        <taxon>Ranunculales</taxon>
        <taxon>Ranunculaceae</taxon>
        <taxon>Thalictroideae</taxon>
        <taxon>Thalictrum</taxon>
    </lineage>
</organism>
<reference evidence="2 3" key="1">
    <citation type="submission" date="2020-06" db="EMBL/GenBank/DDBJ databases">
        <title>Transcriptomic and genomic resources for Thalictrum thalictroides and T. hernandezii: Facilitating candidate gene discovery in an emerging model plant lineage.</title>
        <authorList>
            <person name="Arias T."/>
            <person name="Riano-Pachon D.M."/>
            <person name="Di Stilio V.S."/>
        </authorList>
    </citation>
    <scope>NUCLEOTIDE SEQUENCE [LARGE SCALE GENOMIC DNA]</scope>
    <source>
        <strain evidence="3">cv. WT478/WT964</strain>
        <tissue evidence="2">Leaves</tissue>
    </source>
</reference>
<name>A0A7J6WNY5_THATH</name>